<accession>A0AAW1PY76</accession>
<evidence type="ECO:0000313" key="2">
    <source>
        <dbReference type="EMBL" id="KAK9813365.1"/>
    </source>
</evidence>
<protein>
    <recommendedName>
        <fullName evidence="4">AP2/ERF domain-containing protein</fullName>
    </recommendedName>
</protein>
<comment type="caution">
    <text evidence="2">The sequence shown here is derived from an EMBL/GenBank/DDBJ whole genome shotgun (WGS) entry which is preliminary data.</text>
</comment>
<gene>
    <name evidence="2" type="ORF">WJX73_002584</name>
</gene>
<keyword evidence="3" id="KW-1185">Reference proteome</keyword>
<reference evidence="2 3" key="1">
    <citation type="journal article" date="2024" name="Nat. Commun.">
        <title>Phylogenomics reveals the evolutionary origins of lichenization in chlorophyte algae.</title>
        <authorList>
            <person name="Puginier C."/>
            <person name="Libourel C."/>
            <person name="Otte J."/>
            <person name="Skaloud P."/>
            <person name="Haon M."/>
            <person name="Grisel S."/>
            <person name="Petersen M."/>
            <person name="Berrin J.G."/>
            <person name="Delaux P.M."/>
            <person name="Dal Grande F."/>
            <person name="Keller J."/>
        </authorList>
    </citation>
    <scope>NUCLEOTIDE SEQUENCE [LARGE SCALE GENOMIC DNA]</scope>
    <source>
        <strain evidence="2 3">SAG 2036</strain>
    </source>
</reference>
<feature type="compositionally biased region" description="Low complexity" evidence="1">
    <location>
        <begin position="194"/>
        <end position="220"/>
    </location>
</feature>
<sequence length="316" mass="32856">MSRVEDAVTVAHRVASAFVPPRDTSGMADTTASAAAGSVQTPSNADQLRAAFKPGGTTAGSFTIMMTGQNSGQHSSGLAFPLSAPPTSSHRGTGKWRVNVRDEHGKRHRGPRFDNEHDAQAAALAEFRRVQAVLRGLEPGKTDDSTDGAPSVKPILLPAPLPAWPNAKRPATDQPDTQPTQLKQPRTTAPVEGASQAAAQATASASATAPSTSTSLPAPSQGDLQAAGALALVNVPQQQGGTVGTYISSQQALLSVMGALEPVSDAMKHLLLEVATLPAGEKHGPSHAQFAAELDRVLQQLRQLYALGEHTRRCLS</sequence>
<evidence type="ECO:0000313" key="3">
    <source>
        <dbReference type="Proteomes" id="UP001465755"/>
    </source>
</evidence>
<dbReference type="AlphaFoldDB" id="A0AAW1PY76"/>
<dbReference type="Proteomes" id="UP001465755">
    <property type="component" value="Unassembled WGS sequence"/>
</dbReference>
<evidence type="ECO:0000256" key="1">
    <source>
        <dbReference type="SAM" id="MobiDB-lite"/>
    </source>
</evidence>
<evidence type="ECO:0008006" key="4">
    <source>
        <dbReference type="Google" id="ProtNLM"/>
    </source>
</evidence>
<organism evidence="2 3">
    <name type="scientific">Symbiochloris irregularis</name>
    <dbReference type="NCBI Taxonomy" id="706552"/>
    <lineage>
        <taxon>Eukaryota</taxon>
        <taxon>Viridiplantae</taxon>
        <taxon>Chlorophyta</taxon>
        <taxon>core chlorophytes</taxon>
        <taxon>Trebouxiophyceae</taxon>
        <taxon>Trebouxiales</taxon>
        <taxon>Trebouxiaceae</taxon>
        <taxon>Symbiochloris</taxon>
    </lineage>
</organism>
<feature type="region of interest" description="Disordered" evidence="1">
    <location>
        <begin position="137"/>
        <end position="220"/>
    </location>
</feature>
<name>A0AAW1PY76_9CHLO</name>
<dbReference type="EMBL" id="JALJOQ010000005">
    <property type="protein sequence ID" value="KAK9813365.1"/>
    <property type="molecule type" value="Genomic_DNA"/>
</dbReference>
<proteinExistence type="predicted"/>
<feature type="compositionally biased region" description="Polar residues" evidence="1">
    <location>
        <begin position="174"/>
        <end position="187"/>
    </location>
</feature>